<proteinExistence type="predicted"/>
<organism evidence="1 2">
    <name type="scientific">Pendulispora albinea</name>
    <dbReference type="NCBI Taxonomy" id="2741071"/>
    <lineage>
        <taxon>Bacteria</taxon>
        <taxon>Pseudomonadati</taxon>
        <taxon>Myxococcota</taxon>
        <taxon>Myxococcia</taxon>
        <taxon>Myxococcales</taxon>
        <taxon>Sorangiineae</taxon>
        <taxon>Pendulisporaceae</taxon>
        <taxon>Pendulispora</taxon>
    </lineage>
</organism>
<dbReference type="EMBL" id="CP089984">
    <property type="protein sequence ID" value="WXB19174.1"/>
    <property type="molecule type" value="Genomic_DNA"/>
</dbReference>
<keyword evidence="2" id="KW-1185">Reference proteome</keyword>
<evidence type="ECO:0000313" key="2">
    <source>
        <dbReference type="Proteomes" id="UP001370348"/>
    </source>
</evidence>
<accession>A0ABZ2M9I9</accession>
<dbReference type="Proteomes" id="UP001370348">
    <property type="component" value="Chromosome"/>
</dbReference>
<reference evidence="1 2" key="1">
    <citation type="submission" date="2021-12" db="EMBL/GenBank/DDBJ databases">
        <title>Discovery of the Pendulisporaceae a myxobacterial family with distinct sporulation behavior and unique specialized metabolism.</title>
        <authorList>
            <person name="Garcia R."/>
            <person name="Popoff A."/>
            <person name="Bader C.D."/>
            <person name="Loehr J."/>
            <person name="Walesch S."/>
            <person name="Walt C."/>
            <person name="Boldt J."/>
            <person name="Bunk B."/>
            <person name="Haeckl F.J.F.P.J."/>
            <person name="Gunesch A.P."/>
            <person name="Birkelbach J."/>
            <person name="Nuebel U."/>
            <person name="Pietschmann T."/>
            <person name="Bach T."/>
            <person name="Mueller R."/>
        </authorList>
    </citation>
    <scope>NUCLEOTIDE SEQUENCE [LARGE SCALE GENOMIC DNA]</scope>
    <source>
        <strain evidence="1 2">MSr11954</strain>
    </source>
</reference>
<sequence>MANTTDFITAVYDELAKILNAETSATSYLQMAWPGYALSPADFKRADSPNGPYDPEVAKESFSQLANIEPSFNKLRFENSGFDVDDLYEIVLTSAIPMGATVETVAANPIYRLFSDAKFELTQARRGLHDDPNGFYYPCSATPSNWYDEAAAAGWASVTLTQSDVKPAPPTSPFVKAGGLELAKTSTWRMKPAAADVPVLKSKLQTATKGAVLKPGIAAAPVVAAPVVAAPVVAKPVTASVAAPVAMSMATPVASSSAATAASLHVATPMATGAIGSKVGTAGVPVTSVPAKKLFVRAAPPTSVLARAALDVNRIDPIKTDLGVKNLAQRYALKTTLDKQLVAKPPSPTTDGFHISFKFCRVTIERPWFKLALLNTKNWWMFDTPGGEYSTGAAEANPGMFPLITTSFIVIRDLKITANWSQEDRQNLANAASFAFFDLRGGTLNNNTFEVKGLQVIAWLSRLMPKLPPLSPPP</sequence>
<protein>
    <submittedName>
        <fullName evidence="1">Uncharacterized protein</fullName>
    </submittedName>
</protein>
<gene>
    <name evidence="1" type="ORF">LZC94_18295</name>
</gene>
<dbReference type="RefSeq" id="WP_394828800.1">
    <property type="nucleotide sequence ID" value="NZ_CP089984.1"/>
</dbReference>
<evidence type="ECO:0000313" key="1">
    <source>
        <dbReference type="EMBL" id="WXB19174.1"/>
    </source>
</evidence>
<name>A0ABZ2M9I9_9BACT</name>